<keyword evidence="2 6" id="KW-0378">Hydrolase</keyword>
<evidence type="ECO:0000256" key="1">
    <source>
        <dbReference type="ARBA" id="ARBA00009865"/>
    </source>
</evidence>
<dbReference type="InterPro" id="IPR013320">
    <property type="entry name" value="ConA-like_dom_sf"/>
</dbReference>
<dbReference type="EMBL" id="QORO01000001">
    <property type="protein sequence ID" value="RCK62097.1"/>
    <property type="molecule type" value="Genomic_DNA"/>
</dbReference>
<feature type="site" description="Important for catalytic activity, responsible for pKa modulation of the active site Glu and correct orientation of both the proton donor and substrate" evidence="5">
    <location>
        <position position="130"/>
    </location>
</feature>
<dbReference type="PANTHER" id="PTHR42812">
    <property type="entry name" value="BETA-XYLOSIDASE"/>
    <property type="match status" value="1"/>
</dbReference>
<evidence type="ECO:0000256" key="5">
    <source>
        <dbReference type="PIRSR" id="PIRSR606710-2"/>
    </source>
</evidence>
<evidence type="ECO:0000256" key="6">
    <source>
        <dbReference type="RuleBase" id="RU361187"/>
    </source>
</evidence>
<dbReference type="InterPro" id="IPR041542">
    <property type="entry name" value="GH43_C2"/>
</dbReference>
<sequence>MDRLNGEHTYRNPILDADLPDPDAIRVGDRYVMIASSFNRAPGLPVYVSTDLVNWDRVADALPGGNEPAEWFALPRHGQGVWAPSIRHHDDTYYIVYPDPDQGILVVAAPEPEGPWSAPHLLLGGLGLIDPCPLWDDDGSAYLVHGWANSRAGKKNILTVVPVDAALREATGPARDVIDGADIDGWGTIEGPKFYRRDGWYWIFAPAGGVATGWQAVFRSRDVFGPYEERNVLEQGSTPVNGPHQGAWVTAVDGRDWFLHFQDRGPFGRVVHLQPMAWGDDGWPVMGKAVDGGPSEPVLEYPSPHGMPQGYRTVARSDDFAGGVPGPTWTWQANPAADAIAPGEGALRIRSGDDSGNLRTLTRVLGQPLPGMASRASVRVDLDGGSGTRAGLAVLGYDYLWAGVAHGDAGAEAVVAVRRRGDMAERVALRIPVSESVEVAIECAADASLVAELTTAGHTVRVDPDFVASEGQWIGAELAIFAGHGYGADPATAAFSSFRVDLAED</sequence>
<keyword evidence="3 6" id="KW-0326">Glycosidase</keyword>
<evidence type="ECO:0000313" key="9">
    <source>
        <dbReference type="Proteomes" id="UP000253508"/>
    </source>
</evidence>
<comment type="caution">
    <text evidence="8">The sequence shown here is derived from an EMBL/GenBank/DDBJ whole genome shotgun (WGS) entry which is preliminary data.</text>
</comment>
<dbReference type="CDD" id="cd09001">
    <property type="entry name" value="GH43_FsAxh1-like"/>
    <property type="match status" value="1"/>
</dbReference>
<dbReference type="InterPro" id="IPR006710">
    <property type="entry name" value="Glyco_hydro_43"/>
</dbReference>
<evidence type="ECO:0000313" key="8">
    <source>
        <dbReference type="EMBL" id="RCK62097.1"/>
    </source>
</evidence>
<keyword evidence="9" id="KW-1185">Reference proteome</keyword>
<feature type="active site" description="Proton donor" evidence="4">
    <location>
        <position position="190"/>
    </location>
</feature>
<proteinExistence type="inferred from homology"/>
<organism evidence="8 9">
    <name type="scientific">Microbacterium sorbitolivorans</name>
    <dbReference type="NCBI Taxonomy" id="1867410"/>
    <lineage>
        <taxon>Bacteria</taxon>
        <taxon>Bacillati</taxon>
        <taxon>Actinomycetota</taxon>
        <taxon>Actinomycetes</taxon>
        <taxon>Micrococcales</taxon>
        <taxon>Microbacteriaceae</taxon>
        <taxon>Microbacterium</taxon>
    </lineage>
</organism>
<dbReference type="PANTHER" id="PTHR42812:SF12">
    <property type="entry name" value="BETA-XYLOSIDASE-RELATED"/>
    <property type="match status" value="1"/>
</dbReference>
<name>A0A367Y8F9_9MICO</name>
<dbReference type="SUPFAM" id="SSF75005">
    <property type="entry name" value="Arabinanase/levansucrase/invertase"/>
    <property type="match status" value="1"/>
</dbReference>
<dbReference type="Gene3D" id="2.60.120.200">
    <property type="match status" value="1"/>
</dbReference>
<dbReference type="GO" id="GO:0005975">
    <property type="term" value="P:carbohydrate metabolic process"/>
    <property type="evidence" value="ECO:0007669"/>
    <property type="project" value="InterPro"/>
</dbReference>
<dbReference type="InterPro" id="IPR023296">
    <property type="entry name" value="Glyco_hydro_beta-prop_sf"/>
</dbReference>
<dbReference type="SUPFAM" id="SSF49899">
    <property type="entry name" value="Concanavalin A-like lectins/glucanases"/>
    <property type="match status" value="1"/>
</dbReference>
<dbReference type="Pfam" id="PF04616">
    <property type="entry name" value="Glyco_hydro_43"/>
    <property type="match status" value="1"/>
</dbReference>
<feature type="domain" description="Beta-xylosidase C-terminal Concanavalin A-like" evidence="7">
    <location>
        <begin position="317"/>
        <end position="500"/>
    </location>
</feature>
<evidence type="ECO:0000256" key="4">
    <source>
        <dbReference type="PIRSR" id="PIRSR606710-1"/>
    </source>
</evidence>
<accession>A0A367Y8F9</accession>
<dbReference type="GO" id="GO:0004553">
    <property type="term" value="F:hydrolase activity, hydrolyzing O-glycosyl compounds"/>
    <property type="evidence" value="ECO:0007669"/>
    <property type="project" value="InterPro"/>
</dbReference>
<feature type="active site" description="Proton acceptor" evidence="4">
    <location>
        <position position="21"/>
    </location>
</feature>
<dbReference type="Proteomes" id="UP000253508">
    <property type="component" value="Unassembled WGS sequence"/>
</dbReference>
<evidence type="ECO:0000259" key="7">
    <source>
        <dbReference type="Pfam" id="PF17851"/>
    </source>
</evidence>
<dbReference type="Pfam" id="PF17851">
    <property type="entry name" value="GH43_C2"/>
    <property type="match status" value="1"/>
</dbReference>
<dbReference type="AlphaFoldDB" id="A0A367Y8F9"/>
<evidence type="ECO:0000256" key="3">
    <source>
        <dbReference type="ARBA" id="ARBA00023295"/>
    </source>
</evidence>
<reference evidence="8 9" key="1">
    <citation type="submission" date="2018-07" db="EMBL/GenBank/DDBJ databases">
        <title>Microbacterium endoborsara sp. nov., a novel actinobacterium isolated from Borszczowia aralocaspica.</title>
        <authorList>
            <person name="An D."/>
        </authorList>
    </citation>
    <scope>NUCLEOTIDE SEQUENCE [LARGE SCALE GENOMIC DNA]</scope>
    <source>
        <strain evidence="8 9">C1.15228</strain>
    </source>
</reference>
<comment type="similarity">
    <text evidence="1 6">Belongs to the glycosyl hydrolase 43 family.</text>
</comment>
<dbReference type="RefSeq" id="WP_114117198.1">
    <property type="nucleotide sequence ID" value="NZ_BMHU01000004.1"/>
</dbReference>
<dbReference type="Gene3D" id="2.115.10.20">
    <property type="entry name" value="Glycosyl hydrolase domain, family 43"/>
    <property type="match status" value="1"/>
</dbReference>
<dbReference type="InterPro" id="IPR051795">
    <property type="entry name" value="Glycosyl_Hydrlase_43"/>
</dbReference>
<protein>
    <submittedName>
        <fullName evidence="8">Glycoside hydrolase</fullName>
    </submittedName>
</protein>
<evidence type="ECO:0000256" key="2">
    <source>
        <dbReference type="ARBA" id="ARBA00022801"/>
    </source>
</evidence>
<gene>
    <name evidence="8" type="ORF">DTO57_05710</name>
</gene>
<dbReference type="OrthoDB" id="9801455at2"/>